<dbReference type="AlphaFoldDB" id="A0A2C9VVL2"/>
<dbReference type="STRING" id="3983.A0A2C9VVL2"/>
<keyword evidence="5 8" id="KW-0812">Transmembrane</keyword>
<dbReference type="PANTHER" id="PTHR21461">
    <property type="entry name" value="GLYCOSYLTRANSFERASE FAMILY 92 PROTEIN"/>
    <property type="match status" value="1"/>
</dbReference>
<dbReference type="PANTHER" id="PTHR21461:SF69">
    <property type="entry name" value="GLYCOSYLTRANSFERASE FAMILY 92 PROTEIN"/>
    <property type="match status" value="1"/>
</dbReference>
<dbReference type="OrthoDB" id="2526284at2759"/>
<protein>
    <recommendedName>
        <fullName evidence="8">Glycosyltransferase family 92 protein</fullName>
        <ecNumber evidence="8">2.4.1.-</ecNumber>
    </recommendedName>
</protein>
<evidence type="ECO:0000313" key="10">
    <source>
        <dbReference type="Proteomes" id="UP000091857"/>
    </source>
</evidence>
<reference evidence="10" key="1">
    <citation type="journal article" date="2016" name="Nat. Biotechnol.">
        <title>Sequencing wild and cultivated cassava and related species reveals extensive interspecific hybridization and genetic diversity.</title>
        <authorList>
            <person name="Bredeson J.V."/>
            <person name="Lyons J.B."/>
            <person name="Prochnik S.E."/>
            <person name="Wu G.A."/>
            <person name="Ha C.M."/>
            <person name="Edsinger-Gonzales E."/>
            <person name="Grimwood J."/>
            <person name="Schmutz J."/>
            <person name="Rabbi I.Y."/>
            <person name="Egesi C."/>
            <person name="Nauluvula P."/>
            <person name="Lebot V."/>
            <person name="Ndunguru J."/>
            <person name="Mkamilo G."/>
            <person name="Bart R.S."/>
            <person name="Setter T.L."/>
            <person name="Gleadow R.M."/>
            <person name="Kulakow P."/>
            <person name="Ferguson M.E."/>
            <person name="Rounsley S."/>
            <person name="Rokhsar D.S."/>
        </authorList>
    </citation>
    <scope>NUCLEOTIDE SEQUENCE [LARGE SCALE GENOMIC DNA]</scope>
    <source>
        <strain evidence="10">cv. AM560-2</strain>
    </source>
</reference>
<organism evidence="9 10">
    <name type="scientific">Manihot esculenta</name>
    <name type="common">Cassava</name>
    <name type="synonym">Jatropha manihot</name>
    <dbReference type="NCBI Taxonomy" id="3983"/>
    <lineage>
        <taxon>Eukaryota</taxon>
        <taxon>Viridiplantae</taxon>
        <taxon>Streptophyta</taxon>
        <taxon>Embryophyta</taxon>
        <taxon>Tracheophyta</taxon>
        <taxon>Spermatophyta</taxon>
        <taxon>Magnoliopsida</taxon>
        <taxon>eudicotyledons</taxon>
        <taxon>Gunneridae</taxon>
        <taxon>Pentapetalae</taxon>
        <taxon>rosids</taxon>
        <taxon>fabids</taxon>
        <taxon>Malpighiales</taxon>
        <taxon>Euphorbiaceae</taxon>
        <taxon>Crotonoideae</taxon>
        <taxon>Manihoteae</taxon>
        <taxon>Manihot</taxon>
    </lineage>
</organism>
<dbReference type="EMBL" id="CM004391">
    <property type="protein sequence ID" value="OAY50288.1"/>
    <property type="molecule type" value="Genomic_DNA"/>
</dbReference>
<evidence type="ECO:0000256" key="2">
    <source>
        <dbReference type="ARBA" id="ARBA00007647"/>
    </source>
</evidence>
<sequence>MNPIRKSASTPHLHLISAGRGTSTSAFSSSLFETMRRRAFATSLFAFLTLFLCVSFSLYSSRNSIYATQLIFPSANLCNSDSSLLAIQEDINRPTRHVSSFKDSNFIDSVSLLLPEWQVLVIVSPEIDSSLLSGGNFTCLYPNNATAPARFSGILPSTNQTTYKCLLPRSIRRRLPYSVPMLMRLPEEELPVPLPYSPPKELLRWQYLVYESFSTEDDVVLFVKGINNRQGINKPSQEFKCMFVDEASNTTVKTAVTSSIQEVFRCDHPDLTAFGSGEDHYPIKLKVFLETMAIGPKKIVPSVAYYTPRQKIAESQPKFKMCASTMVYNVGKFLREWIMYHSKIGVEKFILYDNDSDDDLISVVNDLNQEGYNVETFLWLWPKTQEAGFSHAALYANDSCNWMMFIDVDEFVFSPSWNDSIQPSDQMLNSLLPSSSHAHHHMIGEVAIMCNEFGPSHQTSHPAEGVTQGYTCRRKAENRHKSIVLLEAIDESLLTVIHHFSLKPSYRMKRSSLEAAVVNHYKYQAWPEFQAKFRRRVSAYVVDWMSALNPLSKDRTPGLGHEAVKPRGWENKFCEVRDERLKLLTKRWFGTETGTGYKMAWQS</sequence>
<evidence type="ECO:0000256" key="1">
    <source>
        <dbReference type="ARBA" id="ARBA00004167"/>
    </source>
</evidence>
<dbReference type="Proteomes" id="UP000091857">
    <property type="component" value="Chromosome 5"/>
</dbReference>
<dbReference type="OMA" id="PDLPLWN"/>
<keyword evidence="10" id="KW-1185">Reference proteome</keyword>
<dbReference type="Pfam" id="PF01697">
    <property type="entry name" value="Glyco_transf_92"/>
    <property type="match status" value="1"/>
</dbReference>
<evidence type="ECO:0000313" key="9">
    <source>
        <dbReference type="EMBL" id="OAY50288.1"/>
    </source>
</evidence>
<evidence type="ECO:0000256" key="7">
    <source>
        <dbReference type="ARBA" id="ARBA00023136"/>
    </source>
</evidence>
<keyword evidence="7 8" id="KW-0472">Membrane</keyword>
<evidence type="ECO:0000256" key="8">
    <source>
        <dbReference type="RuleBase" id="RU366017"/>
    </source>
</evidence>
<gene>
    <name evidence="9" type="ORF">MANES_05G123800v8</name>
</gene>
<evidence type="ECO:0000256" key="5">
    <source>
        <dbReference type="ARBA" id="ARBA00022692"/>
    </source>
</evidence>
<keyword evidence="6 8" id="KW-1133">Transmembrane helix</keyword>
<dbReference type="GO" id="GO:0016757">
    <property type="term" value="F:glycosyltransferase activity"/>
    <property type="evidence" value="ECO:0000318"/>
    <property type="project" value="GO_Central"/>
</dbReference>
<feature type="transmembrane region" description="Helical" evidence="8">
    <location>
        <begin position="39"/>
        <end position="59"/>
    </location>
</feature>
<comment type="caution">
    <text evidence="9">The sequence shown here is derived from an EMBL/GenBank/DDBJ whole genome shotgun (WGS) entry which is preliminary data.</text>
</comment>
<dbReference type="Gramene" id="Manes.05G123800.1.v8.1">
    <property type="protein sequence ID" value="Manes.05G123800.1.v8.1.CDS.1"/>
    <property type="gene ID" value="Manes.05G123800.v8.1"/>
</dbReference>
<proteinExistence type="inferred from homology"/>
<name>A0A2C9VVL2_MANES</name>
<evidence type="ECO:0000256" key="6">
    <source>
        <dbReference type="ARBA" id="ARBA00022989"/>
    </source>
</evidence>
<comment type="subcellular location">
    <subcellularLocation>
        <location evidence="1">Membrane</location>
        <topology evidence="1">Single-pass membrane protein</topology>
    </subcellularLocation>
</comment>
<dbReference type="EC" id="2.4.1.-" evidence="8"/>
<keyword evidence="3 8" id="KW-0328">Glycosyltransferase</keyword>
<dbReference type="GO" id="GO:0005737">
    <property type="term" value="C:cytoplasm"/>
    <property type="evidence" value="ECO:0000318"/>
    <property type="project" value="GO_Central"/>
</dbReference>
<dbReference type="GO" id="GO:0016020">
    <property type="term" value="C:membrane"/>
    <property type="evidence" value="ECO:0007669"/>
    <property type="project" value="UniProtKB-SubCell"/>
</dbReference>
<accession>A0A2C9VVL2</accession>
<evidence type="ECO:0000256" key="3">
    <source>
        <dbReference type="ARBA" id="ARBA00022676"/>
    </source>
</evidence>
<keyword evidence="4 8" id="KW-0808">Transferase</keyword>
<comment type="similarity">
    <text evidence="2 8">Belongs to the glycosyltransferase 92 family.</text>
</comment>
<evidence type="ECO:0000256" key="4">
    <source>
        <dbReference type="ARBA" id="ARBA00022679"/>
    </source>
</evidence>
<dbReference type="InterPro" id="IPR008166">
    <property type="entry name" value="Glyco_transf_92"/>
</dbReference>